<protein>
    <submittedName>
        <fullName evidence="1">Uncharacterized protein</fullName>
    </submittedName>
</protein>
<dbReference type="Gramene" id="PRQ28681">
    <property type="protein sequence ID" value="PRQ28681"/>
    <property type="gene ID" value="RchiOBHm_Chr5g0005611"/>
</dbReference>
<evidence type="ECO:0000313" key="2">
    <source>
        <dbReference type="Proteomes" id="UP000238479"/>
    </source>
</evidence>
<dbReference type="Proteomes" id="UP000238479">
    <property type="component" value="Chromosome 5"/>
</dbReference>
<sequence>MAHVVLMLSSNTDGPQPKEPIFTILYSTMPVIRPQPRYESTCSTNDTCITGIEGR</sequence>
<comment type="caution">
    <text evidence="1">The sequence shown here is derived from an EMBL/GenBank/DDBJ whole genome shotgun (WGS) entry which is preliminary data.</text>
</comment>
<gene>
    <name evidence="1" type="ORF">RchiOBHm_Chr5g0005611</name>
</gene>
<keyword evidence="2" id="KW-1185">Reference proteome</keyword>
<evidence type="ECO:0000313" key="1">
    <source>
        <dbReference type="EMBL" id="PRQ28681.1"/>
    </source>
</evidence>
<dbReference type="EMBL" id="PDCK01000043">
    <property type="protein sequence ID" value="PRQ28681.1"/>
    <property type="molecule type" value="Genomic_DNA"/>
</dbReference>
<reference evidence="1 2" key="1">
    <citation type="journal article" date="2018" name="Nat. Genet.">
        <title>The Rosa genome provides new insights in the design of modern roses.</title>
        <authorList>
            <person name="Bendahmane M."/>
        </authorList>
    </citation>
    <scope>NUCLEOTIDE SEQUENCE [LARGE SCALE GENOMIC DNA]</scope>
    <source>
        <strain evidence="2">cv. Old Blush</strain>
    </source>
</reference>
<accession>A0A2P6Q3B5</accession>
<organism evidence="1 2">
    <name type="scientific">Rosa chinensis</name>
    <name type="common">China rose</name>
    <dbReference type="NCBI Taxonomy" id="74649"/>
    <lineage>
        <taxon>Eukaryota</taxon>
        <taxon>Viridiplantae</taxon>
        <taxon>Streptophyta</taxon>
        <taxon>Embryophyta</taxon>
        <taxon>Tracheophyta</taxon>
        <taxon>Spermatophyta</taxon>
        <taxon>Magnoliopsida</taxon>
        <taxon>eudicotyledons</taxon>
        <taxon>Gunneridae</taxon>
        <taxon>Pentapetalae</taxon>
        <taxon>rosids</taxon>
        <taxon>fabids</taxon>
        <taxon>Rosales</taxon>
        <taxon>Rosaceae</taxon>
        <taxon>Rosoideae</taxon>
        <taxon>Rosoideae incertae sedis</taxon>
        <taxon>Rosa</taxon>
    </lineage>
</organism>
<proteinExistence type="predicted"/>
<name>A0A2P6Q3B5_ROSCH</name>
<dbReference type="AlphaFoldDB" id="A0A2P6Q3B5"/>